<feature type="signal peptide" evidence="7">
    <location>
        <begin position="1"/>
        <end position="16"/>
    </location>
</feature>
<keyword evidence="6" id="KW-1133">Transmembrane helix</keyword>
<dbReference type="EMBL" id="KI925464">
    <property type="protein sequence ID" value="ETW76695.1"/>
    <property type="molecule type" value="Genomic_DNA"/>
</dbReference>
<evidence type="ECO:0000256" key="7">
    <source>
        <dbReference type="SAM" id="SignalP"/>
    </source>
</evidence>
<evidence type="ECO:0000256" key="4">
    <source>
        <dbReference type="ARBA" id="ARBA00023002"/>
    </source>
</evidence>
<organism evidence="8 9">
    <name type="scientific">Heterobasidion irregulare (strain TC 32-1)</name>
    <dbReference type="NCBI Taxonomy" id="747525"/>
    <lineage>
        <taxon>Eukaryota</taxon>
        <taxon>Fungi</taxon>
        <taxon>Dikarya</taxon>
        <taxon>Basidiomycota</taxon>
        <taxon>Agaricomycotina</taxon>
        <taxon>Agaricomycetes</taxon>
        <taxon>Russulales</taxon>
        <taxon>Bondarzewiaceae</taxon>
        <taxon>Heterobasidion</taxon>
        <taxon>Heterobasidion annosum species complex</taxon>
    </lineage>
</organism>
<accession>W4JUD6</accession>
<proteinExistence type="inferred from homology"/>
<dbReference type="Proteomes" id="UP000030671">
    <property type="component" value="Unassembled WGS sequence"/>
</dbReference>
<dbReference type="Gene3D" id="3.50.50.60">
    <property type="entry name" value="FAD/NAD(P)-binding domain"/>
    <property type="match status" value="1"/>
</dbReference>
<name>W4JUD6_HETIT</name>
<keyword evidence="2" id="KW-0285">Flavoprotein</keyword>
<dbReference type="GO" id="GO:0050661">
    <property type="term" value="F:NADP binding"/>
    <property type="evidence" value="ECO:0007669"/>
    <property type="project" value="InterPro"/>
</dbReference>
<feature type="chain" id="PRO_5004843888" description="FAD/NAD(P)-binding domain-containing protein" evidence="7">
    <location>
        <begin position="17"/>
        <end position="493"/>
    </location>
</feature>
<dbReference type="AlphaFoldDB" id="W4JUD6"/>
<evidence type="ECO:0000256" key="1">
    <source>
        <dbReference type="ARBA" id="ARBA00009183"/>
    </source>
</evidence>
<dbReference type="GO" id="GO:0050660">
    <property type="term" value="F:flavin adenine dinucleotide binding"/>
    <property type="evidence" value="ECO:0007669"/>
    <property type="project" value="InterPro"/>
</dbReference>
<dbReference type="SUPFAM" id="SSF51905">
    <property type="entry name" value="FAD/NAD(P)-binding domain"/>
    <property type="match status" value="1"/>
</dbReference>
<dbReference type="HOGENOM" id="CLU_024886_0_0_1"/>
<feature type="transmembrane region" description="Helical" evidence="6">
    <location>
        <begin position="450"/>
        <end position="469"/>
    </location>
</feature>
<sequence length="493" mass="55261">MLNFAYVLLQVPLIALFKPAPPKSDELRKPFGRIAVIGAGLTGISSAAHAIAHNFDVVIYEASDRPGGIWSRVNKTSGLQLNSLLYRFHPAVCWRHGFPERDEILDEIKRVWKEYKLEGRTQFNTPVTSIRRAPSTSSPGARWLVNDGSDGAFDALIVTVGTYAGESGGDDDDDDDMFDGPILHSSELDREDADMAGKTVIVVGSSASGVEAAEAALTRGAKKVSMVARDDKWIIPRNIVVDTAISAQPFGREMPLSFLWEGFLRNWHYRGVKDLTPADRGIYEGTPVVNDAFLGHIRAGRVEYIRGDTLRLTKQGVRVRVRPRGSKPGDKKQRSSSEEYPTREFSADVVVLATGFEPPSVEFLPHDLFPEGYERPDLYLQNFSTEDWSVLMTNSSYLNAIGTPLFSHIGIYTRILLTFLLDKDARPPPRDMKLWVDALRFVKRGARGGALGFFTYMELMIWFVMFHVLRPDRLQWMFFVMQGWGVNVNRVGK</sequence>
<dbReference type="InParanoid" id="W4JUD6"/>
<dbReference type="Pfam" id="PF00743">
    <property type="entry name" value="FMO-like"/>
    <property type="match status" value="1"/>
</dbReference>
<dbReference type="eggNOG" id="KOG1399">
    <property type="taxonomic scope" value="Eukaryota"/>
</dbReference>
<keyword evidence="6" id="KW-0472">Membrane</keyword>
<evidence type="ECO:0000256" key="6">
    <source>
        <dbReference type="SAM" id="Phobius"/>
    </source>
</evidence>
<dbReference type="GO" id="GO:0004499">
    <property type="term" value="F:N,N-dimethylaniline monooxygenase activity"/>
    <property type="evidence" value="ECO:0007669"/>
    <property type="project" value="InterPro"/>
</dbReference>
<feature type="compositionally biased region" description="Basic and acidic residues" evidence="5">
    <location>
        <begin position="327"/>
        <end position="341"/>
    </location>
</feature>
<keyword evidence="9" id="KW-1185">Reference proteome</keyword>
<dbReference type="OrthoDB" id="66881at2759"/>
<evidence type="ECO:0000256" key="3">
    <source>
        <dbReference type="ARBA" id="ARBA00022827"/>
    </source>
</evidence>
<dbReference type="GeneID" id="20672422"/>
<evidence type="ECO:0000256" key="2">
    <source>
        <dbReference type="ARBA" id="ARBA00022630"/>
    </source>
</evidence>
<feature type="region of interest" description="Disordered" evidence="5">
    <location>
        <begin position="319"/>
        <end position="341"/>
    </location>
</feature>
<protein>
    <recommendedName>
        <fullName evidence="10">FAD/NAD(P)-binding domain-containing protein</fullName>
    </recommendedName>
</protein>
<dbReference type="PANTHER" id="PTHR23023">
    <property type="entry name" value="DIMETHYLANILINE MONOOXYGENASE"/>
    <property type="match status" value="1"/>
</dbReference>
<keyword evidence="3" id="KW-0274">FAD</keyword>
<dbReference type="InterPro" id="IPR020946">
    <property type="entry name" value="Flavin_mOase-like"/>
</dbReference>
<dbReference type="InterPro" id="IPR036188">
    <property type="entry name" value="FAD/NAD-bd_sf"/>
</dbReference>
<evidence type="ECO:0008006" key="10">
    <source>
        <dbReference type="Google" id="ProtNLM"/>
    </source>
</evidence>
<evidence type="ECO:0000313" key="9">
    <source>
        <dbReference type="Proteomes" id="UP000030671"/>
    </source>
</evidence>
<reference evidence="8 9" key="1">
    <citation type="journal article" date="2012" name="New Phytol.">
        <title>Insight into trade-off between wood decay and parasitism from the genome of a fungal forest pathogen.</title>
        <authorList>
            <person name="Olson A."/>
            <person name="Aerts A."/>
            <person name="Asiegbu F."/>
            <person name="Belbahri L."/>
            <person name="Bouzid O."/>
            <person name="Broberg A."/>
            <person name="Canback B."/>
            <person name="Coutinho P.M."/>
            <person name="Cullen D."/>
            <person name="Dalman K."/>
            <person name="Deflorio G."/>
            <person name="van Diepen L.T."/>
            <person name="Dunand C."/>
            <person name="Duplessis S."/>
            <person name="Durling M."/>
            <person name="Gonthier P."/>
            <person name="Grimwood J."/>
            <person name="Fossdal C.G."/>
            <person name="Hansson D."/>
            <person name="Henrissat B."/>
            <person name="Hietala A."/>
            <person name="Himmelstrand K."/>
            <person name="Hoffmeister D."/>
            <person name="Hogberg N."/>
            <person name="James T.Y."/>
            <person name="Karlsson M."/>
            <person name="Kohler A."/>
            <person name="Kues U."/>
            <person name="Lee Y.H."/>
            <person name="Lin Y.C."/>
            <person name="Lind M."/>
            <person name="Lindquist E."/>
            <person name="Lombard V."/>
            <person name="Lucas S."/>
            <person name="Lunden K."/>
            <person name="Morin E."/>
            <person name="Murat C."/>
            <person name="Park J."/>
            <person name="Raffaello T."/>
            <person name="Rouze P."/>
            <person name="Salamov A."/>
            <person name="Schmutz J."/>
            <person name="Solheim H."/>
            <person name="Stahlberg J."/>
            <person name="Velez H."/>
            <person name="de Vries R.P."/>
            <person name="Wiebenga A."/>
            <person name="Woodward S."/>
            <person name="Yakovlev I."/>
            <person name="Garbelotto M."/>
            <person name="Martin F."/>
            <person name="Grigoriev I.V."/>
            <person name="Stenlid J."/>
        </authorList>
    </citation>
    <scope>NUCLEOTIDE SEQUENCE [LARGE SCALE GENOMIC DNA]</scope>
    <source>
        <strain evidence="8 9">TC 32-1</strain>
    </source>
</reference>
<dbReference type="InterPro" id="IPR050346">
    <property type="entry name" value="FMO-like"/>
</dbReference>
<comment type="similarity">
    <text evidence="1">Belongs to the FMO family.</text>
</comment>
<keyword evidence="4" id="KW-0560">Oxidoreductase</keyword>
<dbReference type="RefSeq" id="XP_009551574.1">
    <property type="nucleotide sequence ID" value="XM_009553279.1"/>
</dbReference>
<dbReference type="PRINTS" id="PR00419">
    <property type="entry name" value="ADXRDTASE"/>
</dbReference>
<evidence type="ECO:0000313" key="8">
    <source>
        <dbReference type="EMBL" id="ETW76695.1"/>
    </source>
</evidence>
<keyword evidence="6" id="KW-0812">Transmembrane</keyword>
<gene>
    <name evidence="8" type="ORF">HETIRDRAFT_389757</name>
</gene>
<evidence type="ECO:0000256" key="5">
    <source>
        <dbReference type="SAM" id="MobiDB-lite"/>
    </source>
</evidence>
<keyword evidence="7" id="KW-0732">Signal</keyword>
<dbReference type="KEGG" id="hir:HETIRDRAFT_389757"/>